<proteinExistence type="inferred from homology"/>
<feature type="transmembrane region" description="Helical" evidence="5">
    <location>
        <begin position="12"/>
        <end position="32"/>
    </location>
</feature>
<dbReference type="SUPFAM" id="SSF52833">
    <property type="entry name" value="Thioredoxin-like"/>
    <property type="match status" value="1"/>
</dbReference>
<feature type="binding site" evidence="3">
    <location>
        <position position="76"/>
    </location>
    <ligand>
        <name>Cu cation</name>
        <dbReference type="ChEBI" id="CHEBI:23378"/>
    </ligand>
</feature>
<feature type="binding site" evidence="3">
    <location>
        <position position="72"/>
    </location>
    <ligand>
        <name>Cu cation</name>
        <dbReference type="ChEBI" id="CHEBI:23378"/>
    </ligand>
</feature>
<feature type="disulfide bond" description="Redox-active" evidence="4">
    <location>
        <begin position="72"/>
        <end position="76"/>
    </location>
</feature>
<keyword evidence="5" id="KW-0472">Membrane</keyword>
<dbReference type="InterPro" id="IPR003782">
    <property type="entry name" value="SCO1/SenC"/>
</dbReference>
<dbReference type="EMBL" id="SMAN01000033">
    <property type="protein sequence ID" value="TCT16702.1"/>
    <property type="molecule type" value="Genomic_DNA"/>
</dbReference>
<dbReference type="Pfam" id="PF02630">
    <property type="entry name" value="SCO1-SenC"/>
    <property type="match status" value="1"/>
</dbReference>
<dbReference type="InterPro" id="IPR013766">
    <property type="entry name" value="Thioredoxin_domain"/>
</dbReference>
<reference evidence="7 8" key="1">
    <citation type="submission" date="2019-03" db="EMBL/GenBank/DDBJ databases">
        <title>Genomic Encyclopedia of Type Strains, Phase IV (KMG-IV): sequencing the most valuable type-strain genomes for metagenomic binning, comparative biology and taxonomic classification.</title>
        <authorList>
            <person name="Goeker M."/>
        </authorList>
    </citation>
    <scope>NUCLEOTIDE SEQUENCE [LARGE SCALE GENOMIC DNA]</scope>
    <source>
        <strain evidence="7 8">DSM 25894</strain>
    </source>
</reference>
<evidence type="ECO:0000256" key="1">
    <source>
        <dbReference type="ARBA" id="ARBA00010996"/>
    </source>
</evidence>
<dbReference type="PANTHER" id="PTHR12151:SF25">
    <property type="entry name" value="LINALOOL DEHYDRATASE_ISOMERASE DOMAIN-CONTAINING PROTEIN"/>
    <property type="match status" value="1"/>
</dbReference>
<evidence type="ECO:0000256" key="5">
    <source>
        <dbReference type="SAM" id="Phobius"/>
    </source>
</evidence>
<keyword evidence="5" id="KW-1133">Transmembrane helix</keyword>
<dbReference type="AlphaFoldDB" id="A0A4R3MPF3"/>
<name>A0A4R3MPF3_9BACI</name>
<evidence type="ECO:0000256" key="4">
    <source>
        <dbReference type="PIRSR" id="PIRSR603782-2"/>
    </source>
</evidence>
<dbReference type="Proteomes" id="UP000294650">
    <property type="component" value="Unassembled WGS sequence"/>
</dbReference>
<organism evidence="7 8">
    <name type="scientific">Melghiribacillus thermohalophilus</name>
    <dbReference type="NCBI Taxonomy" id="1324956"/>
    <lineage>
        <taxon>Bacteria</taxon>
        <taxon>Bacillati</taxon>
        <taxon>Bacillota</taxon>
        <taxon>Bacilli</taxon>
        <taxon>Bacillales</taxon>
        <taxon>Bacillaceae</taxon>
        <taxon>Melghiribacillus</taxon>
    </lineage>
</organism>
<protein>
    <submittedName>
        <fullName evidence="7">Protein SCO1/2</fullName>
    </submittedName>
</protein>
<comment type="similarity">
    <text evidence="1">Belongs to the SCO1/2 family.</text>
</comment>
<dbReference type="InterPro" id="IPR036249">
    <property type="entry name" value="Thioredoxin-like_sf"/>
</dbReference>
<accession>A0A4R3MPF3</accession>
<evidence type="ECO:0000259" key="6">
    <source>
        <dbReference type="PROSITE" id="PS51352"/>
    </source>
</evidence>
<dbReference type="PROSITE" id="PS51352">
    <property type="entry name" value="THIOREDOXIN_2"/>
    <property type="match status" value="1"/>
</dbReference>
<keyword evidence="5" id="KW-0812">Transmembrane</keyword>
<keyword evidence="3" id="KW-0479">Metal-binding</keyword>
<sequence length="200" mass="23482">MGGTSMPKKYYLLFSTIILIGIGLGILYLEFWRDAGVGLPEDVTMTTAYGEEYSFDNLEPKVRIIEFFYAKCPDICPLTTQRMMHLKQMFEDEGVFGDQVEFISITIDPDNDTEEELQKYMQRYGIEKSDSWVFLRGTLEDTRKLAEPFRFQFDDRGTDFIVHTSYSYLLDENNELIEKIPMGEAFDKERVFNRIMRMVQ</sequence>
<evidence type="ECO:0000256" key="2">
    <source>
        <dbReference type="ARBA" id="ARBA00023008"/>
    </source>
</evidence>
<dbReference type="GO" id="GO:0046872">
    <property type="term" value="F:metal ion binding"/>
    <property type="evidence" value="ECO:0007669"/>
    <property type="project" value="UniProtKB-KW"/>
</dbReference>
<gene>
    <name evidence="7" type="ORF">EDD68_13319</name>
</gene>
<evidence type="ECO:0000313" key="7">
    <source>
        <dbReference type="EMBL" id="TCT16702.1"/>
    </source>
</evidence>
<keyword evidence="4" id="KW-1015">Disulfide bond</keyword>
<dbReference type="CDD" id="cd02968">
    <property type="entry name" value="SCO"/>
    <property type="match status" value="1"/>
</dbReference>
<dbReference type="PANTHER" id="PTHR12151">
    <property type="entry name" value="ELECTRON TRANSPORT PROTIN SCO1/SENC FAMILY MEMBER"/>
    <property type="match status" value="1"/>
</dbReference>
<feature type="binding site" evidence="3">
    <location>
        <position position="163"/>
    </location>
    <ligand>
        <name>Cu cation</name>
        <dbReference type="ChEBI" id="CHEBI:23378"/>
    </ligand>
</feature>
<keyword evidence="2 3" id="KW-0186">Copper</keyword>
<keyword evidence="8" id="KW-1185">Reference proteome</keyword>
<comment type="caution">
    <text evidence="7">The sequence shown here is derived from an EMBL/GenBank/DDBJ whole genome shotgun (WGS) entry which is preliminary data.</text>
</comment>
<evidence type="ECO:0000313" key="8">
    <source>
        <dbReference type="Proteomes" id="UP000294650"/>
    </source>
</evidence>
<feature type="domain" description="Thioredoxin" evidence="6">
    <location>
        <begin position="33"/>
        <end position="200"/>
    </location>
</feature>
<evidence type="ECO:0000256" key="3">
    <source>
        <dbReference type="PIRSR" id="PIRSR603782-1"/>
    </source>
</evidence>
<dbReference type="Gene3D" id="3.40.30.10">
    <property type="entry name" value="Glutaredoxin"/>
    <property type="match status" value="1"/>
</dbReference>